<name>F8ETS9_ZYMMT</name>
<accession>F8ETS9</accession>
<evidence type="ECO:0000256" key="1">
    <source>
        <dbReference type="SAM" id="MobiDB-lite"/>
    </source>
</evidence>
<dbReference type="STRING" id="579138.Zymop_1131"/>
<evidence type="ECO:0000313" key="3">
    <source>
        <dbReference type="EMBL" id="AEI38026.1"/>
    </source>
</evidence>
<reference evidence="3 4" key="1">
    <citation type="journal article" date="2011" name="J. Bacteriol.">
        <title>Genome sequence of the ethanol-producing Zymomonas mobilis subsp. pomaceae lectotype strain ATCC 29192.</title>
        <authorList>
            <person name="Kouvelis V.N."/>
            <person name="Davenport K.W."/>
            <person name="Brettin T.S."/>
            <person name="Bruce D."/>
            <person name="Detter C."/>
            <person name="Han C.S."/>
            <person name="Nolan M."/>
            <person name="Tapia R."/>
            <person name="Damoulaki A."/>
            <person name="Kyrpides N.C."/>
            <person name="Typas M.A."/>
            <person name="Pappas K.M."/>
        </authorList>
    </citation>
    <scope>NUCLEOTIDE SEQUENCE [LARGE SCALE GENOMIC DNA]</scope>
    <source>
        <strain evidence="4">ATCC 29192 / DSM 22645 / JCM 10191 / CCUG 17912 / NBRC 13757 / NCIMB 11200 / NRRL B-4491 / Barker I</strain>
    </source>
</reference>
<dbReference type="eggNOG" id="ENOG502ZPSV">
    <property type="taxonomic scope" value="Bacteria"/>
</dbReference>
<sequence>MKSATVFCLCAVFAHAVLIASPLRAQQRRDRDVALAAIRSGQILPLRQIEGKILPQMSGCRYLGPELHDNTIYRLKFIRNNTVIWIDVDGQSGDVISRTDATGNFSESSSETELISGTRE</sequence>
<feature type="chain" id="PRO_5003369931" description="PepSY domain-containing protein" evidence="2">
    <location>
        <begin position="26"/>
        <end position="120"/>
    </location>
</feature>
<feature type="signal peptide" evidence="2">
    <location>
        <begin position="1"/>
        <end position="25"/>
    </location>
</feature>
<dbReference type="RefSeq" id="WP_013934421.1">
    <property type="nucleotide sequence ID" value="NC_015709.1"/>
</dbReference>
<feature type="region of interest" description="Disordered" evidence="1">
    <location>
        <begin position="99"/>
        <end position="120"/>
    </location>
</feature>
<dbReference type="PATRIC" id="fig|579138.3.peg.1199"/>
<gene>
    <name evidence="3" type="ordered locus">Zymop_1131</name>
</gene>
<organism evidence="3 4">
    <name type="scientific">Zymomonas mobilis subsp. pomaceae (strain ATCC 29192 / DSM 22645 / JCM 10191 / CCUG 17912 / NBRC 13757 / NCIMB 11200 / NRRL B-4491 / Barker I)</name>
    <dbReference type="NCBI Taxonomy" id="579138"/>
    <lineage>
        <taxon>Bacteria</taxon>
        <taxon>Pseudomonadati</taxon>
        <taxon>Pseudomonadota</taxon>
        <taxon>Alphaproteobacteria</taxon>
        <taxon>Sphingomonadales</taxon>
        <taxon>Zymomonadaceae</taxon>
        <taxon>Zymomonas</taxon>
    </lineage>
</organism>
<keyword evidence="2" id="KW-0732">Signal</keyword>
<dbReference type="EMBL" id="CP002865">
    <property type="protein sequence ID" value="AEI38026.1"/>
    <property type="molecule type" value="Genomic_DNA"/>
</dbReference>
<dbReference type="KEGG" id="zmp:Zymop_1131"/>
<dbReference type="AlphaFoldDB" id="F8ETS9"/>
<dbReference type="HOGENOM" id="CLU_171857_0_0_5"/>
<proteinExistence type="predicted"/>
<evidence type="ECO:0008006" key="5">
    <source>
        <dbReference type="Google" id="ProtNLM"/>
    </source>
</evidence>
<protein>
    <recommendedName>
        <fullName evidence="5">PepSY domain-containing protein</fullName>
    </recommendedName>
</protein>
<evidence type="ECO:0000256" key="2">
    <source>
        <dbReference type="SAM" id="SignalP"/>
    </source>
</evidence>
<dbReference type="Proteomes" id="UP000000491">
    <property type="component" value="Chromosome"/>
</dbReference>
<evidence type="ECO:0000313" key="4">
    <source>
        <dbReference type="Proteomes" id="UP000000491"/>
    </source>
</evidence>